<sequence>SLSNCIYKAKNERKRAFVSDQLKDCKDLSSVFFMLPFQKAHDCKYIFIKGYLINLDIEKQIWDYAFGNDCFKVTSTLSAFKYLHENASRQCQLVVDVGYSFTHVIPYCRGRKIVEATFRSPIGGKSLTNHLKEIISYRQLHVMEETYVINQCKEDTCFVSQDFISDLTTAKNSSTYCVDYVLPDFVTTNRGFVKESVPKDEKSDEQSVRLNNERFAVPELIFRPSDIGLSEMGLAELIVHSINQCPEVLRPHLTKNIVLTGGCCKFPGFSKRVEQDVRSSVPEEYEVEVFLPDDPIGYAWFGGKCLASSNSLSNLLVTKKEYEECGSNACQKFV</sequence>
<dbReference type="WBParaSite" id="nRc.2.0.1.t42364-RA">
    <property type="protein sequence ID" value="nRc.2.0.1.t42364-RA"/>
    <property type="gene ID" value="nRc.2.0.1.g42364"/>
</dbReference>
<dbReference type="OMA" id="FFEEYEC"/>
<dbReference type="PANTHER" id="PTHR11937">
    <property type="entry name" value="ACTIN"/>
    <property type="match status" value="1"/>
</dbReference>
<dbReference type="GO" id="GO:0005737">
    <property type="term" value="C:cytoplasm"/>
    <property type="evidence" value="ECO:0007669"/>
    <property type="project" value="UniProtKB-SubCell"/>
</dbReference>
<name>A0A915KUA3_ROMCU</name>
<dbReference type="SMART" id="SM00268">
    <property type="entry name" value="ACTIN"/>
    <property type="match status" value="1"/>
</dbReference>
<accession>A0A915KUA3</accession>
<comment type="similarity">
    <text evidence="2">Belongs to the actin family. ARP6 subfamily.</text>
</comment>
<dbReference type="Gene3D" id="3.90.640.10">
    <property type="entry name" value="Actin, Chain A, domain 4"/>
    <property type="match status" value="1"/>
</dbReference>
<evidence type="ECO:0000256" key="3">
    <source>
        <dbReference type="ARBA" id="ARBA00022490"/>
    </source>
</evidence>
<dbReference type="GO" id="GO:0005634">
    <property type="term" value="C:nucleus"/>
    <property type="evidence" value="ECO:0007669"/>
    <property type="project" value="UniProtKB-ARBA"/>
</dbReference>
<dbReference type="AlphaFoldDB" id="A0A915KUA3"/>
<proteinExistence type="inferred from homology"/>
<dbReference type="FunFam" id="3.30.420.40:FF:000058">
    <property type="entry name" value="Putative actin-related protein 5"/>
    <property type="match status" value="1"/>
</dbReference>
<dbReference type="FunFam" id="3.90.640.10:FF:000014">
    <property type="entry name" value="Putative actin-related protein 6"/>
    <property type="match status" value="1"/>
</dbReference>
<comment type="subcellular location">
    <subcellularLocation>
        <location evidence="1">Cytoplasm</location>
    </subcellularLocation>
</comment>
<keyword evidence="3" id="KW-0963">Cytoplasm</keyword>
<dbReference type="CDD" id="cd10210">
    <property type="entry name" value="ASKHA_NBD_Arp6"/>
    <property type="match status" value="1"/>
</dbReference>
<dbReference type="Gene3D" id="3.30.420.40">
    <property type="match status" value="2"/>
</dbReference>
<evidence type="ECO:0000313" key="4">
    <source>
        <dbReference type="Proteomes" id="UP000887565"/>
    </source>
</evidence>
<dbReference type="Proteomes" id="UP000887565">
    <property type="component" value="Unplaced"/>
</dbReference>
<dbReference type="Pfam" id="PF00022">
    <property type="entry name" value="Actin"/>
    <property type="match status" value="1"/>
</dbReference>
<evidence type="ECO:0000256" key="2">
    <source>
        <dbReference type="ARBA" id="ARBA00005665"/>
    </source>
</evidence>
<dbReference type="SUPFAM" id="SSF53067">
    <property type="entry name" value="Actin-like ATPase domain"/>
    <property type="match status" value="1"/>
</dbReference>
<protein>
    <submittedName>
        <fullName evidence="5">Actin-related protein 6</fullName>
    </submittedName>
</protein>
<evidence type="ECO:0000313" key="5">
    <source>
        <dbReference type="WBParaSite" id="nRc.2.0.1.t42364-RA"/>
    </source>
</evidence>
<reference evidence="5" key="1">
    <citation type="submission" date="2022-11" db="UniProtKB">
        <authorList>
            <consortium name="WormBaseParasite"/>
        </authorList>
    </citation>
    <scope>IDENTIFICATION</scope>
</reference>
<evidence type="ECO:0000256" key="1">
    <source>
        <dbReference type="ARBA" id="ARBA00004496"/>
    </source>
</evidence>
<organism evidence="4 5">
    <name type="scientific">Romanomermis culicivorax</name>
    <name type="common">Nematode worm</name>
    <dbReference type="NCBI Taxonomy" id="13658"/>
    <lineage>
        <taxon>Eukaryota</taxon>
        <taxon>Metazoa</taxon>
        <taxon>Ecdysozoa</taxon>
        <taxon>Nematoda</taxon>
        <taxon>Enoplea</taxon>
        <taxon>Dorylaimia</taxon>
        <taxon>Mermithida</taxon>
        <taxon>Mermithoidea</taxon>
        <taxon>Mermithidae</taxon>
        <taxon>Romanomermis</taxon>
    </lineage>
</organism>
<keyword evidence="4" id="KW-1185">Reference proteome</keyword>
<dbReference type="InterPro" id="IPR004000">
    <property type="entry name" value="Actin"/>
</dbReference>
<dbReference type="InterPro" id="IPR043129">
    <property type="entry name" value="ATPase_NBD"/>
</dbReference>